<dbReference type="EMBL" id="CP015249">
    <property type="protein sequence ID" value="ANB18198.1"/>
    <property type="molecule type" value="Genomic_DNA"/>
</dbReference>
<organism evidence="1 2">
    <name type="scientific">Dokdonella koreensis DS-123</name>
    <dbReference type="NCBI Taxonomy" id="1300342"/>
    <lineage>
        <taxon>Bacteria</taxon>
        <taxon>Pseudomonadati</taxon>
        <taxon>Pseudomonadota</taxon>
        <taxon>Gammaproteobacteria</taxon>
        <taxon>Lysobacterales</taxon>
        <taxon>Rhodanobacteraceae</taxon>
        <taxon>Dokdonella</taxon>
    </lineage>
</organism>
<dbReference type="InterPro" id="IPR009874">
    <property type="entry name" value="DUF1428"/>
</dbReference>
<accession>A0A160DUN1</accession>
<dbReference type="OrthoDB" id="9792392at2"/>
<dbReference type="Gene3D" id="3.30.70.100">
    <property type="match status" value="1"/>
</dbReference>
<protein>
    <submittedName>
        <fullName evidence="1">DUF1428 domain containing protein</fullName>
    </submittedName>
</protein>
<gene>
    <name evidence="1" type="ORF">I596_2186</name>
</gene>
<dbReference type="RefSeq" id="WP_067647297.1">
    <property type="nucleotide sequence ID" value="NZ_CP015249.1"/>
</dbReference>
<evidence type="ECO:0000313" key="1">
    <source>
        <dbReference type="EMBL" id="ANB18198.1"/>
    </source>
</evidence>
<name>A0A160DUN1_9GAMM</name>
<sequence length="122" mass="13678">MSYIDGFVIAVPTANKQKFIAHARTFDTVFLEYGATRVIEGWGDDVPDGKVTDFRKAVKATAEETVAFSWVEWPDKATRDAGMKKMMEDPRMDPANPGNDPMPFDGKRMIFGGFEPVVELKK</sequence>
<dbReference type="AlphaFoldDB" id="A0A160DUN1"/>
<dbReference type="SUPFAM" id="SSF54909">
    <property type="entry name" value="Dimeric alpha+beta barrel"/>
    <property type="match status" value="1"/>
</dbReference>
<dbReference type="PATRIC" id="fig|1300342.3.peg.2130"/>
<proteinExistence type="predicted"/>
<dbReference type="InterPro" id="IPR011008">
    <property type="entry name" value="Dimeric_a/b-barrel"/>
</dbReference>
<dbReference type="Proteomes" id="UP000076830">
    <property type="component" value="Chromosome"/>
</dbReference>
<dbReference type="KEGG" id="dko:I596_2186"/>
<reference evidence="1 2" key="1">
    <citation type="submission" date="2016-04" db="EMBL/GenBank/DDBJ databases">
        <title>Complete genome sequence of Dokdonella koreensis DS-123T.</title>
        <authorList>
            <person name="Kim J.F."/>
            <person name="Lee H."/>
            <person name="Kwak M.-J."/>
        </authorList>
    </citation>
    <scope>NUCLEOTIDE SEQUENCE [LARGE SCALE GENOMIC DNA]</scope>
    <source>
        <strain evidence="1 2">DS-123</strain>
    </source>
</reference>
<dbReference type="PIRSF" id="PIRSF007028">
    <property type="entry name" value="UCP007028"/>
    <property type="match status" value="1"/>
</dbReference>
<evidence type="ECO:0000313" key="2">
    <source>
        <dbReference type="Proteomes" id="UP000076830"/>
    </source>
</evidence>
<dbReference type="Pfam" id="PF07237">
    <property type="entry name" value="DUF1428"/>
    <property type="match status" value="1"/>
</dbReference>
<keyword evidence="2" id="KW-1185">Reference proteome</keyword>